<gene>
    <name evidence="1" type="ORF">I0Q91_12275</name>
</gene>
<dbReference type="Proteomes" id="UP000621436">
    <property type="component" value="Unassembled WGS sequence"/>
</dbReference>
<organism evidence="1 2">
    <name type="scientific">Halonatronomonas betaini</name>
    <dbReference type="NCBI Taxonomy" id="2778430"/>
    <lineage>
        <taxon>Bacteria</taxon>
        <taxon>Bacillati</taxon>
        <taxon>Bacillota</taxon>
        <taxon>Clostridia</taxon>
        <taxon>Halanaerobiales</taxon>
        <taxon>Halarsenatibacteraceae</taxon>
        <taxon>Halonatronomonas</taxon>
    </lineage>
</organism>
<sequence length="211" mass="23833">MEIYINNEKVDSDKYIGGNLSAILQEINKSLDEKVVKEVICDGQELNPNNLEANPKLSEIDKLEVSTIKVQDLIKQTMADLQEYLPKVIKGFKQAAAQLKLGNQANGYEILNYALQGLRWSMDVMSHGSTLSGNEKLMERFNETSQSLNTMLNSVRDRIDSGNSDELVTIISESFQPELDRLQAMADELAHHYDVEEVEPQVDDDLIDKEK</sequence>
<evidence type="ECO:0000313" key="2">
    <source>
        <dbReference type="Proteomes" id="UP000621436"/>
    </source>
</evidence>
<proteinExistence type="predicted"/>
<comment type="caution">
    <text evidence="1">The sequence shown here is derived from an EMBL/GenBank/DDBJ whole genome shotgun (WGS) entry which is preliminary data.</text>
</comment>
<keyword evidence="2" id="KW-1185">Reference proteome</keyword>
<evidence type="ECO:0000313" key="1">
    <source>
        <dbReference type="EMBL" id="MBF8437865.1"/>
    </source>
</evidence>
<name>A0A931AW46_9FIRM</name>
<dbReference type="RefSeq" id="WP_270454900.1">
    <property type="nucleotide sequence ID" value="NZ_JADPIE010000007.1"/>
</dbReference>
<accession>A0A931AW46</accession>
<protein>
    <submittedName>
        <fullName evidence="1">Uncharacterized protein</fullName>
    </submittedName>
</protein>
<dbReference type="EMBL" id="JADPIE010000007">
    <property type="protein sequence ID" value="MBF8437865.1"/>
    <property type="molecule type" value="Genomic_DNA"/>
</dbReference>
<reference evidence="1" key="1">
    <citation type="submission" date="2020-11" db="EMBL/GenBank/DDBJ databases">
        <title>Halonatronomonas betainensis gen. nov., sp. nov. a novel haloalkaliphilic representative of the family Halanaerobiacae capable of betaine degradation.</title>
        <authorList>
            <person name="Boltyanskaya Y."/>
            <person name="Kevbrin V."/>
            <person name="Detkova E."/>
            <person name="Grouzdev D.S."/>
            <person name="Koziaeva V."/>
            <person name="Zhilina T."/>
        </authorList>
    </citation>
    <scope>NUCLEOTIDE SEQUENCE</scope>
    <source>
        <strain evidence="1">Z-7014</strain>
    </source>
</reference>
<dbReference type="AlphaFoldDB" id="A0A931AW46"/>